<sequence length="148" mass="15550">MRIVVESAGPEDVPAMASILSDWIDATPWMPRLHSRDEDRAFVAGLLASHEVLVARAGGVAGFLARQGGEIDALYVAATARGRGVGSALLAAAGAAESDLSLWTFQANAGALRFYSARGFVETERTDGNRNAERLPDVRLVRKAGGAA</sequence>
<evidence type="ECO:0000313" key="5">
    <source>
        <dbReference type="Proteomes" id="UP001209535"/>
    </source>
</evidence>
<evidence type="ECO:0000256" key="1">
    <source>
        <dbReference type="ARBA" id="ARBA00022679"/>
    </source>
</evidence>
<dbReference type="SUPFAM" id="SSF55729">
    <property type="entry name" value="Acyl-CoA N-acyltransferases (Nat)"/>
    <property type="match status" value="1"/>
</dbReference>
<dbReference type="Pfam" id="PF13508">
    <property type="entry name" value="Acetyltransf_7"/>
    <property type="match status" value="1"/>
</dbReference>
<gene>
    <name evidence="4" type="ORF">OEZ60_17685</name>
</gene>
<dbReference type="Proteomes" id="UP001209535">
    <property type="component" value="Unassembled WGS sequence"/>
</dbReference>
<dbReference type="PANTHER" id="PTHR43420:SF47">
    <property type="entry name" value="N-ACETYLTRANSFERASE DOMAIN-CONTAINING PROTEIN"/>
    <property type="match status" value="1"/>
</dbReference>
<protein>
    <submittedName>
        <fullName evidence="4">GNAT family N-acetyltransferase</fullName>
        <ecNumber evidence="4">2.3.1.-</ecNumber>
    </submittedName>
</protein>
<feature type="domain" description="N-acetyltransferase" evidence="3">
    <location>
        <begin position="3"/>
        <end position="145"/>
    </location>
</feature>
<keyword evidence="2 4" id="KW-0012">Acyltransferase</keyword>
<reference evidence="4 5" key="1">
    <citation type="submission" date="2022-10" db="EMBL/GenBank/DDBJ databases">
        <title>Defluviimonas sp. nov., isolated from ocean surface sediments.</title>
        <authorList>
            <person name="He W."/>
            <person name="Wang L."/>
            <person name="Zhang D.-F."/>
        </authorList>
    </citation>
    <scope>NUCLEOTIDE SEQUENCE [LARGE SCALE GENOMIC DNA]</scope>
    <source>
        <strain evidence="4 5">WL0024</strain>
    </source>
</reference>
<dbReference type="GO" id="GO:0016746">
    <property type="term" value="F:acyltransferase activity"/>
    <property type="evidence" value="ECO:0007669"/>
    <property type="project" value="UniProtKB-KW"/>
</dbReference>
<dbReference type="EMBL" id="JAOVQO010000018">
    <property type="protein sequence ID" value="MCU9849833.1"/>
    <property type="molecule type" value="Genomic_DNA"/>
</dbReference>
<dbReference type="InterPro" id="IPR050680">
    <property type="entry name" value="YpeA/RimI_acetyltransf"/>
</dbReference>
<dbReference type="InterPro" id="IPR016181">
    <property type="entry name" value="Acyl_CoA_acyltransferase"/>
</dbReference>
<proteinExistence type="predicted"/>
<dbReference type="PANTHER" id="PTHR43420">
    <property type="entry name" value="ACETYLTRANSFERASE"/>
    <property type="match status" value="1"/>
</dbReference>
<evidence type="ECO:0000259" key="3">
    <source>
        <dbReference type="PROSITE" id="PS51186"/>
    </source>
</evidence>
<accession>A0ABT2X7E0</accession>
<dbReference type="EC" id="2.3.1.-" evidence="4"/>
<dbReference type="InterPro" id="IPR000182">
    <property type="entry name" value="GNAT_dom"/>
</dbReference>
<dbReference type="Gene3D" id="3.40.630.30">
    <property type="match status" value="1"/>
</dbReference>
<keyword evidence="5" id="KW-1185">Reference proteome</keyword>
<dbReference type="PROSITE" id="PS51186">
    <property type="entry name" value="GNAT"/>
    <property type="match status" value="1"/>
</dbReference>
<name>A0ABT2X7E0_9RHOB</name>
<organism evidence="4 5">
    <name type="scientific">Albidovulum salinarum</name>
    <dbReference type="NCBI Taxonomy" id="2984153"/>
    <lineage>
        <taxon>Bacteria</taxon>
        <taxon>Pseudomonadati</taxon>
        <taxon>Pseudomonadota</taxon>
        <taxon>Alphaproteobacteria</taxon>
        <taxon>Rhodobacterales</taxon>
        <taxon>Paracoccaceae</taxon>
        <taxon>Albidovulum</taxon>
    </lineage>
</organism>
<evidence type="ECO:0000256" key="2">
    <source>
        <dbReference type="ARBA" id="ARBA00023315"/>
    </source>
</evidence>
<keyword evidence="1 4" id="KW-0808">Transferase</keyword>
<evidence type="ECO:0000313" key="4">
    <source>
        <dbReference type="EMBL" id="MCU9849833.1"/>
    </source>
</evidence>
<comment type="caution">
    <text evidence="4">The sequence shown here is derived from an EMBL/GenBank/DDBJ whole genome shotgun (WGS) entry which is preliminary data.</text>
</comment>
<dbReference type="RefSeq" id="WP_263339069.1">
    <property type="nucleotide sequence ID" value="NZ_JAOVQO010000018.1"/>
</dbReference>